<evidence type="ECO:0000313" key="2">
    <source>
        <dbReference type="EMBL" id="KAK7487416.1"/>
    </source>
</evidence>
<feature type="compositionally biased region" description="Pro residues" evidence="1">
    <location>
        <begin position="38"/>
        <end position="64"/>
    </location>
</feature>
<protein>
    <submittedName>
        <fullName evidence="2">Uncharacterized protein</fullName>
    </submittedName>
</protein>
<evidence type="ECO:0000313" key="3">
    <source>
        <dbReference type="Proteomes" id="UP001519460"/>
    </source>
</evidence>
<feature type="compositionally biased region" description="Polar residues" evidence="1">
    <location>
        <begin position="25"/>
        <end position="34"/>
    </location>
</feature>
<dbReference type="EMBL" id="JACVVK020000165">
    <property type="protein sequence ID" value="KAK7487416.1"/>
    <property type="molecule type" value="Genomic_DNA"/>
</dbReference>
<organism evidence="2 3">
    <name type="scientific">Batillaria attramentaria</name>
    <dbReference type="NCBI Taxonomy" id="370345"/>
    <lineage>
        <taxon>Eukaryota</taxon>
        <taxon>Metazoa</taxon>
        <taxon>Spiralia</taxon>
        <taxon>Lophotrochozoa</taxon>
        <taxon>Mollusca</taxon>
        <taxon>Gastropoda</taxon>
        <taxon>Caenogastropoda</taxon>
        <taxon>Sorbeoconcha</taxon>
        <taxon>Cerithioidea</taxon>
        <taxon>Batillariidae</taxon>
        <taxon>Batillaria</taxon>
    </lineage>
</organism>
<keyword evidence="3" id="KW-1185">Reference proteome</keyword>
<evidence type="ECO:0000256" key="1">
    <source>
        <dbReference type="SAM" id="MobiDB-lite"/>
    </source>
</evidence>
<accession>A0ABD0KK89</accession>
<dbReference type="Proteomes" id="UP001519460">
    <property type="component" value="Unassembled WGS sequence"/>
</dbReference>
<comment type="caution">
    <text evidence="2">The sequence shown here is derived from an EMBL/GenBank/DDBJ whole genome shotgun (WGS) entry which is preliminary data.</text>
</comment>
<name>A0ABD0KK89_9CAEN</name>
<sequence>RERPIGDSCFNSQPIGDAAKRCTGREQSPTTNGYIQSPPHPSHPPPHPIHPHPPPLRPQSPIPRPFTLLRVLGQDNLTVTH</sequence>
<dbReference type="AlphaFoldDB" id="A0ABD0KK89"/>
<feature type="non-terminal residue" evidence="2">
    <location>
        <position position="1"/>
    </location>
</feature>
<reference evidence="2 3" key="1">
    <citation type="journal article" date="2023" name="Sci. Data">
        <title>Genome assembly of the Korean intertidal mud-creeper Batillaria attramentaria.</title>
        <authorList>
            <person name="Patra A.K."/>
            <person name="Ho P.T."/>
            <person name="Jun S."/>
            <person name="Lee S.J."/>
            <person name="Kim Y."/>
            <person name="Won Y.J."/>
        </authorList>
    </citation>
    <scope>NUCLEOTIDE SEQUENCE [LARGE SCALE GENOMIC DNA]</scope>
    <source>
        <strain evidence="2">Wonlab-2016</strain>
    </source>
</reference>
<feature type="region of interest" description="Disordered" evidence="1">
    <location>
        <begin position="1"/>
        <end position="65"/>
    </location>
</feature>
<proteinExistence type="predicted"/>
<gene>
    <name evidence="2" type="ORF">BaRGS_00021378</name>
</gene>